<gene>
    <name evidence="1" type="ORF">OPT61_g9743</name>
</gene>
<evidence type="ECO:0000313" key="1">
    <source>
        <dbReference type="EMBL" id="KAJ8106129.1"/>
    </source>
</evidence>
<proteinExistence type="predicted"/>
<evidence type="ECO:0000313" key="2">
    <source>
        <dbReference type="Proteomes" id="UP001153331"/>
    </source>
</evidence>
<sequence>MAQSISSSFPSGVPDPPIFSKLGPKDRSHLRNNIESLHTANMTTEQTFIAIKPDGVQVRTASQATAMAALLSIALARLHAAAQLTLSAAWPHRPHHLALREPRLQARCHQARHSRQGAP</sequence>
<accession>A0ACC2HSR5</accession>
<organism evidence="1 2">
    <name type="scientific">Boeremia exigua</name>
    <dbReference type="NCBI Taxonomy" id="749465"/>
    <lineage>
        <taxon>Eukaryota</taxon>
        <taxon>Fungi</taxon>
        <taxon>Dikarya</taxon>
        <taxon>Ascomycota</taxon>
        <taxon>Pezizomycotina</taxon>
        <taxon>Dothideomycetes</taxon>
        <taxon>Pleosporomycetidae</taxon>
        <taxon>Pleosporales</taxon>
        <taxon>Pleosporineae</taxon>
        <taxon>Didymellaceae</taxon>
        <taxon>Boeremia</taxon>
    </lineage>
</organism>
<name>A0ACC2HSR5_9PLEO</name>
<reference evidence="1" key="1">
    <citation type="submission" date="2022-11" db="EMBL/GenBank/DDBJ databases">
        <title>Genome Sequence of Boeremia exigua.</title>
        <authorList>
            <person name="Buettner E."/>
        </authorList>
    </citation>
    <scope>NUCLEOTIDE SEQUENCE</scope>
    <source>
        <strain evidence="1">CU02</strain>
    </source>
</reference>
<comment type="caution">
    <text evidence="1">The sequence shown here is derived from an EMBL/GenBank/DDBJ whole genome shotgun (WGS) entry which is preliminary data.</text>
</comment>
<protein>
    <submittedName>
        <fullName evidence="1">Uncharacterized protein</fullName>
    </submittedName>
</protein>
<dbReference type="EMBL" id="JAPHNI010001262">
    <property type="protein sequence ID" value="KAJ8106129.1"/>
    <property type="molecule type" value="Genomic_DNA"/>
</dbReference>
<keyword evidence="2" id="KW-1185">Reference proteome</keyword>
<dbReference type="Proteomes" id="UP001153331">
    <property type="component" value="Unassembled WGS sequence"/>
</dbReference>